<keyword evidence="2" id="KW-1185">Reference proteome</keyword>
<comment type="caution">
    <text evidence="1">The sequence shown here is derived from an EMBL/GenBank/DDBJ whole genome shotgun (WGS) entry which is preliminary data.</text>
</comment>
<dbReference type="Proteomes" id="UP000023152">
    <property type="component" value="Unassembled WGS sequence"/>
</dbReference>
<accession>X6M6P8</accession>
<evidence type="ECO:0000313" key="1">
    <source>
        <dbReference type="EMBL" id="ETO09589.1"/>
    </source>
</evidence>
<sequence>MATKKKYLLKFGLLTKDRRNAEFLGHLWNDWAEDCERTEKPFGTINKLKYVIPKEFMSESERKSAKEPTAVTVMIYEFKAKDQLVANVELLQSLDFILVVLDDLMASNEKDASGIDSELKKKKNTFFSTKAQNIIYDICMYGIGILYSLVQESLFKRINCQRILDTKLLFLADITSIRRANSTIKAGKEVIDRSLVITF</sequence>
<organism evidence="1 2">
    <name type="scientific">Reticulomyxa filosa</name>
    <dbReference type="NCBI Taxonomy" id="46433"/>
    <lineage>
        <taxon>Eukaryota</taxon>
        <taxon>Sar</taxon>
        <taxon>Rhizaria</taxon>
        <taxon>Retaria</taxon>
        <taxon>Foraminifera</taxon>
        <taxon>Monothalamids</taxon>
        <taxon>Reticulomyxidae</taxon>
        <taxon>Reticulomyxa</taxon>
    </lineage>
</organism>
<dbReference type="AlphaFoldDB" id="X6M6P8"/>
<protein>
    <submittedName>
        <fullName evidence="1">Uncharacterized protein</fullName>
    </submittedName>
</protein>
<reference evidence="1 2" key="1">
    <citation type="journal article" date="2013" name="Curr. Biol.">
        <title>The Genome of the Foraminiferan Reticulomyxa filosa.</title>
        <authorList>
            <person name="Glockner G."/>
            <person name="Hulsmann N."/>
            <person name="Schleicher M."/>
            <person name="Noegel A.A."/>
            <person name="Eichinger L."/>
            <person name="Gallinger C."/>
            <person name="Pawlowski J."/>
            <person name="Sierra R."/>
            <person name="Euteneuer U."/>
            <person name="Pillet L."/>
            <person name="Moustafa A."/>
            <person name="Platzer M."/>
            <person name="Groth M."/>
            <person name="Szafranski K."/>
            <person name="Schliwa M."/>
        </authorList>
    </citation>
    <scope>NUCLEOTIDE SEQUENCE [LARGE SCALE GENOMIC DNA]</scope>
</reference>
<evidence type="ECO:0000313" key="2">
    <source>
        <dbReference type="Proteomes" id="UP000023152"/>
    </source>
</evidence>
<proteinExistence type="predicted"/>
<feature type="non-terminal residue" evidence="1">
    <location>
        <position position="199"/>
    </location>
</feature>
<gene>
    <name evidence="1" type="ORF">RFI_27786</name>
</gene>
<name>X6M6P8_RETFI</name>
<dbReference type="EMBL" id="ASPP01023991">
    <property type="protein sequence ID" value="ETO09589.1"/>
    <property type="molecule type" value="Genomic_DNA"/>
</dbReference>